<dbReference type="EMBL" id="JAMFMB010000018">
    <property type="protein sequence ID" value="MCL6284765.1"/>
    <property type="molecule type" value="Genomic_DNA"/>
</dbReference>
<comment type="caution">
    <text evidence="2">The sequence shown here is derived from an EMBL/GenBank/DDBJ whole genome shotgun (WGS) entry which is preliminary data.</text>
</comment>
<accession>A0ABT0Q4N0</accession>
<keyword evidence="1" id="KW-0812">Transmembrane</keyword>
<dbReference type="RefSeq" id="WP_249710932.1">
    <property type="nucleotide sequence ID" value="NZ_JAMFMB010000018.1"/>
</dbReference>
<reference evidence="2" key="1">
    <citation type="submission" date="2022-05" db="EMBL/GenBank/DDBJ databases">
        <authorList>
            <person name="Park J.-S."/>
        </authorList>
    </citation>
    <scope>NUCLEOTIDE SEQUENCE</scope>
    <source>
        <strain evidence="2">2012CJ41-6</strain>
    </source>
</reference>
<keyword evidence="1" id="KW-0472">Membrane</keyword>
<name>A0ABT0Q4N0_9RHOB</name>
<keyword evidence="3" id="KW-1185">Reference proteome</keyword>
<evidence type="ECO:0008006" key="4">
    <source>
        <dbReference type="Google" id="ProtNLM"/>
    </source>
</evidence>
<evidence type="ECO:0000313" key="3">
    <source>
        <dbReference type="Proteomes" id="UP001203880"/>
    </source>
</evidence>
<sequence>MSDEVLAVVEASAPRRWLAIFMLGALGALLFYVALATPPALGWQLFLIGAGGVSVWLALRLYRATEHRIELTATHLRSSAGDVIAEIADIEGLDRGAFAFKPSNGFLLRTKNPGGRSWQPGLWWRLGRRIGIGGVTPGSQGRFMAEAIATLMAGRD</sequence>
<organism evidence="2 3">
    <name type="scientific">Ruegeria spongiae</name>
    <dbReference type="NCBI Taxonomy" id="2942209"/>
    <lineage>
        <taxon>Bacteria</taxon>
        <taxon>Pseudomonadati</taxon>
        <taxon>Pseudomonadota</taxon>
        <taxon>Alphaproteobacteria</taxon>
        <taxon>Rhodobacterales</taxon>
        <taxon>Roseobacteraceae</taxon>
        <taxon>Ruegeria</taxon>
    </lineage>
</organism>
<gene>
    <name evidence="2" type="ORF">M3P21_14605</name>
</gene>
<dbReference type="Proteomes" id="UP001203880">
    <property type="component" value="Unassembled WGS sequence"/>
</dbReference>
<evidence type="ECO:0000313" key="2">
    <source>
        <dbReference type="EMBL" id="MCL6284765.1"/>
    </source>
</evidence>
<protein>
    <recommendedName>
        <fullName evidence="4">DUF2244 domain-containing protein</fullName>
    </recommendedName>
</protein>
<proteinExistence type="predicted"/>
<keyword evidence="1" id="KW-1133">Transmembrane helix</keyword>
<feature type="transmembrane region" description="Helical" evidence="1">
    <location>
        <begin position="41"/>
        <end position="59"/>
    </location>
</feature>
<evidence type="ECO:0000256" key="1">
    <source>
        <dbReference type="SAM" id="Phobius"/>
    </source>
</evidence>
<feature type="transmembrane region" description="Helical" evidence="1">
    <location>
        <begin position="17"/>
        <end position="35"/>
    </location>
</feature>